<reference evidence="1" key="1">
    <citation type="journal article" date="2012" name="Environ. Microbiol.">
        <title>Genomic content of uncultured Bacteroidetes from contrasting oceanic provinces in the North Atlantic Ocean.</title>
        <authorList>
            <person name="Gomez-Pereira P.R."/>
            <person name="Schuler M."/>
            <person name="Fuchs B.M."/>
            <person name="Bennke C."/>
            <person name="Teeling H."/>
            <person name="Waldmann J."/>
            <person name="Richter M."/>
            <person name="Barbe V."/>
            <person name="Bataille E."/>
            <person name="Glockner F.O."/>
            <person name="Amann R."/>
        </authorList>
    </citation>
    <scope>NUCLEOTIDE SEQUENCE</scope>
</reference>
<dbReference type="EMBL" id="FO117572">
    <property type="protein sequence ID" value="CCF99173.1"/>
    <property type="molecule type" value="Genomic_DNA"/>
</dbReference>
<evidence type="ECO:0000313" key="1">
    <source>
        <dbReference type="EMBL" id="CCF99173.1"/>
    </source>
</evidence>
<protein>
    <submittedName>
        <fullName evidence="1">Uncharacterized protein</fullName>
    </submittedName>
</protein>
<gene>
    <name evidence="1" type="ORF">VIS_S3ARA10039</name>
</gene>
<reference evidence="1" key="2">
    <citation type="submission" date="2012-02" db="EMBL/GenBank/DDBJ databases">
        <authorList>
            <person name="Genoscope - CEA"/>
        </authorList>
    </citation>
    <scope>NUCLEOTIDE SEQUENCE</scope>
</reference>
<proteinExistence type="predicted"/>
<dbReference type="AlphaFoldDB" id="H6RDR2"/>
<accession>H6RDR2</accession>
<name>H6RDR2_9BACT</name>
<organism evidence="1">
    <name type="scientific">uncultured Flavobacteriia bacterium</name>
    <dbReference type="NCBI Taxonomy" id="212695"/>
    <lineage>
        <taxon>Bacteria</taxon>
        <taxon>Pseudomonadati</taxon>
        <taxon>Bacteroidota</taxon>
        <taxon>Flavobacteriia</taxon>
        <taxon>environmental samples</taxon>
    </lineage>
</organism>
<sequence length="45" mass="5119">MLDLVLCLNCVTSAKGELEEVKSKGYNVEIKKYVEPEPRDDSMPF</sequence>